<dbReference type="EC" id="1.1.1.302" evidence="3"/>
<dbReference type="InterPro" id="IPR002734">
    <property type="entry name" value="RibDG_C"/>
</dbReference>
<feature type="region of interest" description="Disordered" evidence="10">
    <location>
        <begin position="23"/>
        <end position="79"/>
    </location>
</feature>
<sequence>MLAARLAQGGHLGYRLRSDSMTSLLQTPKQKEAAQDLEESRLDEHSDDISEINQDGERPASSPGLHAKEEKGQDHEGSYTEELNTGYSLFSNPPDLANLRQMLFDVKDEFELSAKDFEEYFPFVDNVWRKSRVGETQPDSEGTTEVFCCRLKQAGQVKTPTPKAPIEGKQQRRKRKREEKTCGMLMKVTYVESPVKKVKIARAVGSADGHSHDLDYMDATKRNTAIMDVARREANRGFLPGSIFWKMQEEPDKMDEAGGKFMKISDVRNVQYPWRQQNMTVVLKAHTGYSQQRSGPRQRPAGSAPATPKTAEARPHKPAQTISSHLLQPTPPTAPGTLNYPEVAKDFLRPYLPHVPQVASQQRPHITLTWATSLDSRIALLPGVQTTISGPETKAMTHFLRSQHDAILIGVKTALSDDPGLNCRLAGAGGFGGKDRAMQPRPIIVDPHARLPINRNMRLLRAASEGKALGPWIVVGPGIQLQPHAVATLKAHGGEFLQINEIHPEHGLDWEALFPIFYREGIRSIMIEGGGKVLSELLKPKYGNCVDSVVITIAPTFLGKNGVQVSPDTCYEGGQAIQTRLTDIKWQPMGQSDMVLCAHLDKRRFQQPLPGIQEFSRQAAPQPPYQGQPPPTQGHPSVPPPPQSQQQRASQPPHPPPHLNGNATPASAGPSPKFRHYGPPGPSRGS</sequence>
<evidence type="ECO:0000313" key="12">
    <source>
        <dbReference type="EMBL" id="KAK5085039.1"/>
    </source>
</evidence>
<feature type="compositionally biased region" description="Basic and acidic residues" evidence="10">
    <location>
        <begin position="66"/>
        <end position="78"/>
    </location>
</feature>
<evidence type="ECO:0000313" key="13">
    <source>
        <dbReference type="Proteomes" id="UP001345013"/>
    </source>
</evidence>
<feature type="domain" description="Bacterial bifunctional deaminase-reductase C-terminal" evidence="11">
    <location>
        <begin position="364"/>
        <end position="590"/>
    </location>
</feature>
<dbReference type="Gene3D" id="3.40.430.10">
    <property type="entry name" value="Dihydrofolate Reductase, subunit A"/>
    <property type="match status" value="1"/>
</dbReference>
<dbReference type="SUPFAM" id="SSF53597">
    <property type="entry name" value="Dihydrofolate reductase-like"/>
    <property type="match status" value="1"/>
</dbReference>
<keyword evidence="13" id="KW-1185">Reference proteome</keyword>
<feature type="compositionally biased region" description="Pro residues" evidence="10">
    <location>
        <begin position="621"/>
        <end position="643"/>
    </location>
</feature>
<dbReference type="PANTHER" id="PTHR38011">
    <property type="entry name" value="DIHYDROFOLATE REDUCTASE FAMILY PROTEIN (AFU_ORTHOLOGUE AFUA_8G06820)"/>
    <property type="match status" value="1"/>
</dbReference>
<feature type="region of interest" description="Disordered" evidence="10">
    <location>
        <begin position="618"/>
        <end position="686"/>
    </location>
</feature>
<dbReference type="InterPro" id="IPR050765">
    <property type="entry name" value="Riboflavin_Biosynth_HTPR"/>
</dbReference>
<gene>
    <name evidence="12" type="ORF">LTR24_007244</name>
</gene>
<feature type="region of interest" description="Disordered" evidence="10">
    <location>
        <begin position="288"/>
        <end position="340"/>
    </location>
</feature>
<evidence type="ECO:0000256" key="4">
    <source>
        <dbReference type="ARBA" id="ARBA00015035"/>
    </source>
</evidence>
<evidence type="ECO:0000256" key="6">
    <source>
        <dbReference type="ARBA" id="ARBA00030073"/>
    </source>
</evidence>
<proteinExistence type="inferred from homology"/>
<organism evidence="12 13">
    <name type="scientific">Lithohypha guttulata</name>
    <dbReference type="NCBI Taxonomy" id="1690604"/>
    <lineage>
        <taxon>Eukaryota</taxon>
        <taxon>Fungi</taxon>
        <taxon>Dikarya</taxon>
        <taxon>Ascomycota</taxon>
        <taxon>Pezizomycotina</taxon>
        <taxon>Eurotiomycetes</taxon>
        <taxon>Chaetothyriomycetidae</taxon>
        <taxon>Chaetothyriales</taxon>
        <taxon>Trichomeriaceae</taxon>
        <taxon>Lithohypha</taxon>
    </lineage>
</organism>
<evidence type="ECO:0000256" key="8">
    <source>
        <dbReference type="ARBA" id="ARBA00047550"/>
    </source>
</evidence>
<dbReference type="PANTHER" id="PTHR38011:SF8">
    <property type="entry name" value="2,5-DIAMINO-6-RIBOSYLAMINO-4(3H)-PYRIMIDINONE 5'-PHOSPHATE REDUCTASE"/>
    <property type="match status" value="1"/>
</dbReference>
<evidence type="ECO:0000256" key="5">
    <source>
        <dbReference type="ARBA" id="ARBA00022619"/>
    </source>
</evidence>
<evidence type="ECO:0000256" key="2">
    <source>
        <dbReference type="ARBA" id="ARBA00009723"/>
    </source>
</evidence>
<dbReference type="InterPro" id="IPR024072">
    <property type="entry name" value="DHFR-like_dom_sf"/>
</dbReference>
<dbReference type="Proteomes" id="UP001345013">
    <property type="component" value="Unassembled WGS sequence"/>
</dbReference>
<evidence type="ECO:0000256" key="3">
    <source>
        <dbReference type="ARBA" id="ARBA00012851"/>
    </source>
</evidence>
<accession>A0ABR0K3L9</accession>
<comment type="function">
    <text evidence="1">Catalyzes an early step in riboflavin biosynthesis, the NADPH-dependent reduction of the ribose side chain of 2,5-diamino-6-ribosylamino-4(3H)-pyrimidinone 5'-phosphate, yielding 2,5-diamino-6-ribitylamino-4(3H)-pyrimidinone 5'-phosphate.</text>
</comment>
<evidence type="ECO:0000256" key="7">
    <source>
        <dbReference type="ARBA" id="ARBA00031630"/>
    </source>
</evidence>
<dbReference type="EMBL" id="JAVRRG010000106">
    <property type="protein sequence ID" value="KAK5085039.1"/>
    <property type="molecule type" value="Genomic_DNA"/>
</dbReference>
<keyword evidence="5" id="KW-0686">Riboflavin biosynthesis</keyword>
<evidence type="ECO:0000256" key="1">
    <source>
        <dbReference type="ARBA" id="ARBA00003555"/>
    </source>
</evidence>
<comment type="caution">
    <text evidence="12">The sequence shown here is derived from an EMBL/GenBank/DDBJ whole genome shotgun (WGS) entry which is preliminary data.</text>
</comment>
<dbReference type="Pfam" id="PF01872">
    <property type="entry name" value="RibD_C"/>
    <property type="match status" value="1"/>
</dbReference>
<comment type="similarity">
    <text evidence="2">Belongs to the HTP reductase family.</text>
</comment>
<evidence type="ECO:0000256" key="10">
    <source>
        <dbReference type="SAM" id="MobiDB-lite"/>
    </source>
</evidence>
<comment type="catalytic activity">
    <reaction evidence="8">
        <text>2,5-diamino-6-(1-D-ribitylamino)pyrimidin-4(3H)-one 5'-phosphate + NAD(+) = 2,5-diamino-6-(1-D-ribosylamino)pyrimidin-4(3H)-one 5'-phosphate + NADH + H(+)</text>
        <dbReference type="Rhea" id="RHEA:27274"/>
        <dbReference type="ChEBI" id="CHEBI:15378"/>
        <dbReference type="ChEBI" id="CHEBI:57540"/>
        <dbReference type="ChEBI" id="CHEBI:57945"/>
        <dbReference type="ChEBI" id="CHEBI:58890"/>
        <dbReference type="ChEBI" id="CHEBI:59545"/>
        <dbReference type="EC" id="1.1.1.302"/>
    </reaction>
</comment>
<reference evidence="12 13" key="1">
    <citation type="submission" date="2023-08" db="EMBL/GenBank/DDBJ databases">
        <title>Black Yeasts Isolated from many extreme environments.</title>
        <authorList>
            <person name="Coleine C."/>
            <person name="Stajich J.E."/>
            <person name="Selbmann L."/>
        </authorList>
    </citation>
    <scope>NUCLEOTIDE SEQUENCE [LARGE SCALE GENOMIC DNA]</scope>
    <source>
        <strain evidence="12 13">CCFEE 5885</strain>
    </source>
</reference>
<evidence type="ECO:0000256" key="9">
    <source>
        <dbReference type="ARBA" id="ARBA00049020"/>
    </source>
</evidence>
<evidence type="ECO:0000259" key="11">
    <source>
        <dbReference type="Pfam" id="PF01872"/>
    </source>
</evidence>
<name>A0ABR0K3L9_9EURO</name>
<comment type="catalytic activity">
    <reaction evidence="9">
        <text>2,5-diamino-6-(1-D-ribitylamino)pyrimidin-4(3H)-one 5'-phosphate + NADP(+) = 2,5-diamino-6-(1-D-ribosylamino)pyrimidin-4(3H)-one 5'-phosphate + NADPH + H(+)</text>
        <dbReference type="Rhea" id="RHEA:27278"/>
        <dbReference type="ChEBI" id="CHEBI:15378"/>
        <dbReference type="ChEBI" id="CHEBI:57783"/>
        <dbReference type="ChEBI" id="CHEBI:58349"/>
        <dbReference type="ChEBI" id="CHEBI:58890"/>
        <dbReference type="ChEBI" id="CHEBI:59545"/>
        <dbReference type="EC" id="1.1.1.302"/>
    </reaction>
</comment>
<feature type="compositionally biased region" description="Basic and acidic residues" evidence="10">
    <location>
        <begin position="29"/>
        <end position="48"/>
    </location>
</feature>
<protein>
    <recommendedName>
        <fullName evidence="4">2,5-diamino-6-ribosylamino-4(3H)-pyrimidinone 5'-phosphate reductase</fullName>
        <ecNumber evidence="3">1.1.1.302</ecNumber>
    </recommendedName>
    <alternativeName>
        <fullName evidence="7">2,5-diamino-6-(5-phospho-D-ribosylamino)pyrimidin-4(3H)-one reductase</fullName>
    </alternativeName>
    <alternativeName>
        <fullName evidence="6">2,5-diamino-6-ribitylamino-4(3H)-pyrimidinone 5'-phosphate synthase</fullName>
    </alternativeName>
</protein>
<feature type="region of interest" description="Disordered" evidence="10">
    <location>
        <begin position="158"/>
        <end position="178"/>
    </location>
</feature>